<dbReference type="Gene3D" id="3.40.630.30">
    <property type="match status" value="1"/>
</dbReference>
<dbReference type="AlphaFoldDB" id="A0A0R1SK62"/>
<evidence type="ECO:0000256" key="1">
    <source>
        <dbReference type="ARBA" id="ARBA00022679"/>
    </source>
</evidence>
<evidence type="ECO:0000313" key="4">
    <source>
        <dbReference type="EMBL" id="KRL66677.1"/>
    </source>
</evidence>
<dbReference type="PATRIC" id="fig|1423815.3.peg.422"/>
<dbReference type="GO" id="GO:0016747">
    <property type="term" value="F:acyltransferase activity, transferring groups other than amino-acyl groups"/>
    <property type="evidence" value="ECO:0007669"/>
    <property type="project" value="InterPro"/>
</dbReference>
<reference evidence="4 5" key="1">
    <citation type="journal article" date="2015" name="Genome Announc.">
        <title>Expanding the biotechnology potential of lactobacilli through comparative genomics of 213 strains and associated genera.</title>
        <authorList>
            <person name="Sun Z."/>
            <person name="Harris H.M."/>
            <person name="McCann A."/>
            <person name="Guo C."/>
            <person name="Argimon S."/>
            <person name="Zhang W."/>
            <person name="Yang X."/>
            <person name="Jeffery I.B."/>
            <person name="Cooney J.C."/>
            <person name="Kagawa T.F."/>
            <person name="Liu W."/>
            <person name="Song Y."/>
            <person name="Salvetti E."/>
            <person name="Wrobel A."/>
            <person name="Rasinkangas P."/>
            <person name="Parkhill J."/>
            <person name="Rea M.C."/>
            <person name="O'Sullivan O."/>
            <person name="Ritari J."/>
            <person name="Douillard F.P."/>
            <person name="Paul Ross R."/>
            <person name="Yang R."/>
            <person name="Briner A.E."/>
            <person name="Felis G.E."/>
            <person name="de Vos W.M."/>
            <person name="Barrangou R."/>
            <person name="Klaenhammer T.R."/>
            <person name="Caufield P.W."/>
            <person name="Cui Y."/>
            <person name="Zhang H."/>
            <person name="O'Toole P.W."/>
        </authorList>
    </citation>
    <scope>NUCLEOTIDE SEQUENCE [LARGE SCALE GENOMIC DNA]</scope>
    <source>
        <strain evidence="4 5">DSM 14857</strain>
    </source>
</reference>
<dbReference type="Pfam" id="PF13673">
    <property type="entry name" value="Acetyltransf_10"/>
    <property type="match status" value="1"/>
</dbReference>
<gene>
    <name evidence="4" type="ORF">FC27_GL000415</name>
</gene>
<dbReference type="PANTHER" id="PTHR43420:SF47">
    <property type="entry name" value="N-ACETYLTRANSFERASE DOMAIN-CONTAINING PROTEIN"/>
    <property type="match status" value="1"/>
</dbReference>
<dbReference type="EMBL" id="AZFA01000012">
    <property type="protein sequence ID" value="KRL66677.1"/>
    <property type="molecule type" value="Genomic_DNA"/>
</dbReference>
<dbReference type="InterPro" id="IPR000182">
    <property type="entry name" value="GNAT_dom"/>
</dbReference>
<dbReference type="CDD" id="cd04301">
    <property type="entry name" value="NAT_SF"/>
    <property type="match status" value="1"/>
</dbReference>
<evidence type="ECO:0000313" key="5">
    <source>
        <dbReference type="Proteomes" id="UP000051647"/>
    </source>
</evidence>
<comment type="caution">
    <text evidence="4">The sequence shown here is derived from an EMBL/GenBank/DDBJ whole genome shotgun (WGS) entry which is preliminary data.</text>
</comment>
<proteinExistence type="predicted"/>
<evidence type="ECO:0000256" key="2">
    <source>
        <dbReference type="ARBA" id="ARBA00023315"/>
    </source>
</evidence>
<sequence>MNKIKSSTDLNSQIYQDGLLIRKAVFVKDQNVPQELKVAGEQDCTYFVLYRNDQAAGVARYYPTDDNGVHVQRVAILKEFRHQGLASELLNFISKQAKSQGYQYIILGAQDQAHKFYESLGFQTIGDQFEEAGILHHEMRKDL</sequence>
<keyword evidence="5" id="KW-1185">Reference proteome</keyword>
<dbReference type="eggNOG" id="COG2153">
    <property type="taxonomic scope" value="Bacteria"/>
</dbReference>
<dbReference type="PROSITE" id="PS51186">
    <property type="entry name" value="GNAT"/>
    <property type="match status" value="1"/>
</dbReference>
<protein>
    <submittedName>
        <fullName evidence="4">Acetyltransferase</fullName>
    </submittedName>
</protein>
<name>A0A0R1SK62_9LACO</name>
<evidence type="ECO:0000259" key="3">
    <source>
        <dbReference type="PROSITE" id="PS51186"/>
    </source>
</evidence>
<dbReference type="InterPro" id="IPR050680">
    <property type="entry name" value="YpeA/RimI_acetyltransf"/>
</dbReference>
<dbReference type="SUPFAM" id="SSF55729">
    <property type="entry name" value="Acyl-CoA N-acyltransferases (Nat)"/>
    <property type="match status" value="1"/>
</dbReference>
<feature type="domain" description="N-acetyltransferase" evidence="3">
    <location>
        <begin position="2"/>
        <end position="143"/>
    </location>
</feature>
<dbReference type="STRING" id="1423815.FC27_GL000415"/>
<dbReference type="Proteomes" id="UP000051647">
    <property type="component" value="Unassembled WGS sequence"/>
</dbReference>
<organism evidence="4 5">
    <name type="scientific">Companilactobacillus versmoldensis DSM 14857 = KCTC 3814</name>
    <dbReference type="NCBI Taxonomy" id="1423815"/>
    <lineage>
        <taxon>Bacteria</taxon>
        <taxon>Bacillati</taxon>
        <taxon>Bacillota</taxon>
        <taxon>Bacilli</taxon>
        <taxon>Lactobacillales</taxon>
        <taxon>Lactobacillaceae</taxon>
        <taxon>Companilactobacillus</taxon>
    </lineage>
</organism>
<keyword evidence="2" id="KW-0012">Acyltransferase</keyword>
<dbReference type="PANTHER" id="PTHR43420">
    <property type="entry name" value="ACETYLTRANSFERASE"/>
    <property type="match status" value="1"/>
</dbReference>
<dbReference type="OrthoDB" id="9796171at2"/>
<keyword evidence="1 4" id="KW-0808">Transferase</keyword>
<accession>A0A0R1SK62</accession>
<dbReference type="RefSeq" id="WP_010624361.1">
    <property type="nucleotide sequence ID" value="NZ_AZFA01000012.1"/>
</dbReference>
<dbReference type="InterPro" id="IPR016181">
    <property type="entry name" value="Acyl_CoA_acyltransferase"/>
</dbReference>